<evidence type="ECO:0008006" key="4">
    <source>
        <dbReference type="Google" id="ProtNLM"/>
    </source>
</evidence>
<sequence length="199" mass="22388">MKNVIKNTKKGILMVTMFATLLSFATEPATLTTVKDAKKTILSLDSVKVGNLLTIVDTNGVVLYKEVIEQAGNYKKAFDLTALPDGEYVFELEKDLEIDIMPFTVKNNTVHFNKASEKITYKPYARIENGVAFVSKLALNKQPLKIDIYFINDGETELVFSENVENTKNIQKAYKISSLGEGKFKFVFQTDGKIFTQHI</sequence>
<reference evidence="2" key="1">
    <citation type="submission" date="2021-10" db="EMBL/GenBank/DDBJ databases">
        <title>Tamlana sargassums sp. nov., and Tamlana laminarinivorans sp. nov., two new bacteria isolated from the brown alga.</title>
        <authorList>
            <person name="Li J."/>
        </authorList>
    </citation>
    <scope>NUCLEOTIDE SEQUENCE</scope>
    <source>
        <strain evidence="2">PT2-4</strain>
    </source>
</reference>
<keyword evidence="3" id="KW-1185">Reference proteome</keyword>
<name>A0A9X1L3D5_9FLAO</name>
<evidence type="ECO:0000256" key="1">
    <source>
        <dbReference type="SAM" id="SignalP"/>
    </source>
</evidence>
<organism evidence="2 3">
    <name type="scientific">Neotamlana laminarinivorans</name>
    <dbReference type="NCBI Taxonomy" id="2883124"/>
    <lineage>
        <taxon>Bacteria</taxon>
        <taxon>Pseudomonadati</taxon>
        <taxon>Bacteroidota</taxon>
        <taxon>Flavobacteriia</taxon>
        <taxon>Flavobacteriales</taxon>
        <taxon>Flavobacteriaceae</taxon>
        <taxon>Neotamlana</taxon>
    </lineage>
</organism>
<accession>A0A9X1L3D5</accession>
<proteinExistence type="predicted"/>
<comment type="caution">
    <text evidence="2">The sequence shown here is derived from an EMBL/GenBank/DDBJ whole genome shotgun (WGS) entry which is preliminary data.</text>
</comment>
<gene>
    <name evidence="2" type="ORF">LG649_06165</name>
</gene>
<dbReference type="AlphaFoldDB" id="A0A9X1L3D5"/>
<keyword evidence="1" id="KW-0732">Signal</keyword>
<protein>
    <recommendedName>
        <fullName evidence="4">Secreted protein (Por secretion system target)</fullName>
    </recommendedName>
</protein>
<dbReference type="Proteomes" id="UP001139199">
    <property type="component" value="Unassembled WGS sequence"/>
</dbReference>
<feature type="signal peptide" evidence="1">
    <location>
        <begin position="1"/>
        <end position="25"/>
    </location>
</feature>
<dbReference type="EMBL" id="JAJAPW010000002">
    <property type="protein sequence ID" value="MCB4798419.1"/>
    <property type="molecule type" value="Genomic_DNA"/>
</dbReference>
<feature type="chain" id="PRO_5040995545" description="Secreted protein (Por secretion system target)" evidence="1">
    <location>
        <begin position="26"/>
        <end position="199"/>
    </location>
</feature>
<evidence type="ECO:0000313" key="3">
    <source>
        <dbReference type="Proteomes" id="UP001139199"/>
    </source>
</evidence>
<evidence type="ECO:0000313" key="2">
    <source>
        <dbReference type="EMBL" id="MCB4798419.1"/>
    </source>
</evidence>
<dbReference type="RefSeq" id="WP_226542285.1">
    <property type="nucleotide sequence ID" value="NZ_JAJAPW010000002.1"/>
</dbReference>